<comment type="subcellular location">
    <subcellularLocation>
        <location evidence="1 7">Cell membrane</location>
        <topology evidence="1 7">Multi-pass membrane protein</topology>
    </subcellularLocation>
</comment>
<dbReference type="PANTHER" id="PTHR43163">
    <property type="entry name" value="DIPEPTIDE TRANSPORT SYSTEM PERMEASE PROTEIN DPPB-RELATED"/>
    <property type="match status" value="1"/>
</dbReference>
<evidence type="ECO:0000256" key="2">
    <source>
        <dbReference type="ARBA" id="ARBA00022448"/>
    </source>
</evidence>
<dbReference type="STRING" id="43989.cce_0780"/>
<dbReference type="HOGENOM" id="CLU_036879_0_0_3"/>
<dbReference type="Gene3D" id="1.10.3720.10">
    <property type="entry name" value="MetI-like"/>
    <property type="match status" value="1"/>
</dbReference>
<dbReference type="InterPro" id="IPR035906">
    <property type="entry name" value="MetI-like_sf"/>
</dbReference>
<evidence type="ECO:0000256" key="7">
    <source>
        <dbReference type="RuleBase" id="RU363032"/>
    </source>
</evidence>
<evidence type="ECO:0000256" key="5">
    <source>
        <dbReference type="ARBA" id="ARBA00022989"/>
    </source>
</evidence>
<protein>
    <submittedName>
        <fullName evidence="9">Permease protein of oligopeptide ABC transporter</fullName>
    </submittedName>
</protein>
<proteinExistence type="inferred from homology"/>
<dbReference type="SUPFAM" id="SSF161098">
    <property type="entry name" value="MetI-like"/>
    <property type="match status" value="1"/>
</dbReference>
<dbReference type="Pfam" id="PF19300">
    <property type="entry name" value="BPD_transp_1_N"/>
    <property type="match status" value="1"/>
</dbReference>
<dbReference type="GO" id="GO:0005886">
    <property type="term" value="C:plasma membrane"/>
    <property type="evidence" value="ECO:0007669"/>
    <property type="project" value="UniProtKB-SubCell"/>
</dbReference>
<evidence type="ECO:0000259" key="8">
    <source>
        <dbReference type="PROSITE" id="PS50928"/>
    </source>
</evidence>
<dbReference type="eggNOG" id="COG0601">
    <property type="taxonomic scope" value="Bacteria"/>
</dbReference>
<evidence type="ECO:0000256" key="4">
    <source>
        <dbReference type="ARBA" id="ARBA00022692"/>
    </source>
</evidence>
<evidence type="ECO:0000256" key="6">
    <source>
        <dbReference type="ARBA" id="ARBA00023136"/>
    </source>
</evidence>
<evidence type="ECO:0000256" key="1">
    <source>
        <dbReference type="ARBA" id="ARBA00004651"/>
    </source>
</evidence>
<keyword evidence="4 7" id="KW-0812">Transmembrane</keyword>
<dbReference type="PROSITE" id="PS50928">
    <property type="entry name" value="ABC_TM1"/>
    <property type="match status" value="1"/>
</dbReference>
<dbReference type="AlphaFoldDB" id="B1WR73"/>
<feature type="transmembrane region" description="Helical" evidence="7">
    <location>
        <begin position="113"/>
        <end position="132"/>
    </location>
</feature>
<dbReference type="InterPro" id="IPR045621">
    <property type="entry name" value="BPD_transp_1_N"/>
</dbReference>
<dbReference type="InterPro" id="IPR000515">
    <property type="entry name" value="MetI-like"/>
</dbReference>
<feature type="transmembrane region" description="Helical" evidence="7">
    <location>
        <begin position="12"/>
        <end position="36"/>
    </location>
</feature>
<dbReference type="EMBL" id="CP000806">
    <property type="protein sequence ID" value="ACB50131.1"/>
    <property type="molecule type" value="Genomic_DNA"/>
</dbReference>
<gene>
    <name evidence="9" type="ordered locus">cce_0780</name>
</gene>
<feature type="transmembrane region" description="Helical" evidence="7">
    <location>
        <begin position="144"/>
        <end position="167"/>
    </location>
</feature>
<keyword evidence="3" id="KW-1003">Cell membrane</keyword>
<evidence type="ECO:0000256" key="3">
    <source>
        <dbReference type="ARBA" id="ARBA00022475"/>
    </source>
</evidence>
<keyword evidence="10" id="KW-1185">Reference proteome</keyword>
<dbReference type="Pfam" id="PF00528">
    <property type="entry name" value="BPD_transp_1"/>
    <property type="match status" value="1"/>
</dbReference>
<feature type="transmembrane region" description="Helical" evidence="7">
    <location>
        <begin position="208"/>
        <end position="227"/>
    </location>
</feature>
<feature type="transmembrane region" description="Helical" evidence="7">
    <location>
        <begin position="266"/>
        <end position="287"/>
    </location>
</feature>
<dbReference type="Proteomes" id="UP000001203">
    <property type="component" value="Chromosome circular"/>
</dbReference>
<keyword evidence="2 7" id="KW-0813">Transport</keyword>
<dbReference type="CDD" id="cd06261">
    <property type="entry name" value="TM_PBP2"/>
    <property type="match status" value="1"/>
</dbReference>
<feature type="domain" description="ABC transmembrane type-1" evidence="8">
    <location>
        <begin position="105"/>
        <end position="335"/>
    </location>
</feature>
<keyword evidence="5 7" id="KW-1133">Transmembrane helix</keyword>
<name>B1WR73_CROS5</name>
<dbReference type="KEGG" id="cyt:cce_0780"/>
<reference evidence="9 10" key="1">
    <citation type="journal article" date="2008" name="Proc. Natl. Acad. Sci. U.S.A.">
        <title>The genome of Cyanothece 51142, a unicellular diazotrophic cyanobacterium important in the marine nitrogen cycle.</title>
        <authorList>
            <person name="Welsh E.A."/>
            <person name="Liberton M."/>
            <person name="Stoeckel J."/>
            <person name="Loh T."/>
            <person name="Elvitigala T."/>
            <person name="Wang C."/>
            <person name="Wollam A."/>
            <person name="Fulton R.S."/>
            <person name="Clifton S.W."/>
            <person name="Jacobs J.M."/>
            <person name="Aurora R."/>
            <person name="Ghosh B.K."/>
            <person name="Sherman L.A."/>
            <person name="Smith R.D."/>
            <person name="Wilson R.K."/>
            <person name="Pakrasi H.B."/>
        </authorList>
    </citation>
    <scope>NUCLEOTIDE SEQUENCE [LARGE SCALE GENOMIC DNA]</scope>
    <source>
        <strain evidence="10">ATCC 51142 / BH68</strain>
    </source>
</reference>
<dbReference type="GO" id="GO:0055085">
    <property type="term" value="P:transmembrane transport"/>
    <property type="evidence" value="ECO:0007669"/>
    <property type="project" value="InterPro"/>
</dbReference>
<feature type="transmembrane region" description="Helical" evidence="7">
    <location>
        <begin position="316"/>
        <end position="338"/>
    </location>
</feature>
<comment type="similarity">
    <text evidence="7">Belongs to the binding-protein-dependent transport system permease family.</text>
</comment>
<accession>B1WR73</accession>
<evidence type="ECO:0000313" key="9">
    <source>
        <dbReference type="EMBL" id="ACB50131.1"/>
    </source>
</evidence>
<sequence>MLIMSRSKAIQYYIVARLLLAPLMVWTIVTLVFLLLRATPGDPADAILGNRAPEATKEALRESLGLNQPLWLQYFAYLGQLLSFNLGTSITSQGQSVWEIIGQHFPATVELTFYSMVVAIAIGVTIGILSASRPNTSVDVGGRLFGIITYSLPIFWVGMLFQLIFAVQLRWFPLGTRFPLNQTPPSGWTGIYTLDSLFSGNLGQFLTAVYYLILPCFTLGLLLSGIFERMVRVNLRQTLQADYVEAARARGIPERRILLAHALKNALIPVITVLGLTFAALLGGAVLTEVTFSWPGLGNRLYEAIAVRDYPTVQGIMVFFGAIVVVVSILIDLINAYIDPRIRY</sequence>
<evidence type="ECO:0000313" key="10">
    <source>
        <dbReference type="Proteomes" id="UP000001203"/>
    </source>
</evidence>
<organism evidence="9 10">
    <name type="scientific">Crocosphaera subtropica (strain ATCC 51142 / BH68)</name>
    <name type="common">Cyanothece sp. (strain ATCC 51142)</name>
    <dbReference type="NCBI Taxonomy" id="43989"/>
    <lineage>
        <taxon>Bacteria</taxon>
        <taxon>Bacillati</taxon>
        <taxon>Cyanobacteriota</taxon>
        <taxon>Cyanophyceae</taxon>
        <taxon>Oscillatoriophycideae</taxon>
        <taxon>Chroococcales</taxon>
        <taxon>Aphanothecaceae</taxon>
        <taxon>Crocosphaera</taxon>
        <taxon>Crocosphaera subtropica</taxon>
    </lineage>
</organism>
<keyword evidence="6 7" id="KW-0472">Membrane</keyword>
<dbReference type="PANTHER" id="PTHR43163:SF6">
    <property type="entry name" value="DIPEPTIDE TRANSPORT SYSTEM PERMEASE PROTEIN DPPB-RELATED"/>
    <property type="match status" value="1"/>
</dbReference>